<evidence type="ECO:0000313" key="3">
    <source>
        <dbReference type="Proteomes" id="UP001295423"/>
    </source>
</evidence>
<dbReference type="EMBL" id="CAKOGP040002091">
    <property type="protein sequence ID" value="CAJ1961881.1"/>
    <property type="molecule type" value="Genomic_DNA"/>
</dbReference>
<proteinExistence type="predicted"/>
<reference evidence="2" key="1">
    <citation type="submission" date="2023-08" db="EMBL/GenBank/DDBJ databases">
        <authorList>
            <person name="Audoor S."/>
            <person name="Bilcke G."/>
        </authorList>
    </citation>
    <scope>NUCLEOTIDE SEQUENCE</scope>
</reference>
<dbReference type="InterPro" id="IPR011050">
    <property type="entry name" value="Pectin_lyase_fold/virulence"/>
</dbReference>
<dbReference type="Gene3D" id="2.160.20.10">
    <property type="entry name" value="Single-stranded right-handed beta-helix, Pectin lyase-like"/>
    <property type="match status" value="1"/>
</dbReference>
<name>A0AAD2JLK7_9STRA</name>
<dbReference type="AlphaFoldDB" id="A0AAD2JLK7"/>
<feature type="signal peptide" evidence="1">
    <location>
        <begin position="1"/>
        <end position="21"/>
    </location>
</feature>
<dbReference type="SUPFAM" id="SSF51126">
    <property type="entry name" value="Pectin lyase-like"/>
    <property type="match status" value="1"/>
</dbReference>
<evidence type="ECO:0000313" key="2">
    <source>
        <dbReference type="EMBL" id="CAJ1961881.1"/>
    </source>
</evidence>
<gene>
    <name evidence="2" type="ORF">CYCCA115_LOCUS19420</name>
</gene>
<dbReference type="PANTHER" id="PTHR36453:SF1">
    <property type="entry name" value="RIGHT HANDED BETA HELIX DOMAIN-CONTAINING PROTEIN"/>
    <property type="match status" value="1"/>
</dbReference>
<feature type="chain" id="PRO_5042007548" description="Right handed beta helix domain-containing protein" evidence="1">
    <location>
        <begin position="22"/>
        <end position="847"/>
    </location>
</feature>
<dbReference type="PANTHER" id="PTHR36453">
    <property type="entry name" value="SECRETED PROTEIN-RELATED"/>
    <property type="match status" value="1"/>
</dbReference>
<keyword evidence="3" id="KW-1185">Reference proteome</keyword>
<accession>A0AAD2JLK7</accession>
<protein>
    <recommendedName>
        <fullName evidence="4">Right handed beta helix domain-containing protein</fullName>
    </recommendedName>
</protein>
<dbReference type="InterPro" id="IPR012334">
    <property type="entry name" value="Pectin_lyas_fold"/>
</dbReference>
<dbReference type="Proteomes" id="UP001295423">
    <property type="component" value="Unassembled WGS sequence"/>
</dbReference>
<sequence>MVVSILLRTLATALLFASSLADDPKINVTKLDCGMRKLALQYATKISPDPSQLIHVFEALRLKDLCGSSFDDASERSIQRHRQLFIENEFQGTYCRDACVFVSPSMDQKVFQDGSMQHPWTSIHDALSHVRSLRVESPALVLREGEHSLSAKTVELGNQDSGLKIIGFPGESVWISGGVGIDAAFEDLSDGVFVADLKSTLDSFDKMPSIVSLFTTSRRYTRARYPNSDPEVDQWGYASRHRLDYSISAEHVVEWHRPERTTPPKVTLVDLSKNPPPGVPIKNNSAQEGYNWYTSGHGGSCSEVWGPDANSYWCSESCQGGWAEVDAESAAAGSQQIPNGLTYNTTSILKRFQNVSIAGGIIHAWHSQSWAMHMFRIINQTSKGELKFEKGGGRQGGRNWCRCDQCTYAAHWCGQHQKPPWNDTRMISGTFMIENLLSELDSPGEYFFDNQERLLYVKPNATVDLTDFRLGMLEAFIDIRNTHDILIENIGFRDMVPTYMEEWSPPSGGDWSLHRGGAVFIQNVSSIGIHNCTFRRLDGNAIFLSRRTRNVTIGGNRFEWLGENAIATWGDTDTFDATAENFPMYTAIERNIFRELGIFQKQSSAVGHCKAAFTTIRENIMFNTPRAAINFNDMVGGGEIVESNLIFNSCRESGDHGPVSNNSSRRSVDNDDGSSWHHIHNNVWYASQGFKMDYGGHDSVYEDNLVLSYPYDAQDCFDFANFIQGHGHIARRNRCLVGLGHKMDSGCGDPSCAVPFPETKDTNELIGTFYSSCGDKTLQLESNKYYTPDGKATIRFEDALFSLQEVQEKCGLEKGSTSQKLPDEETMIEWASQVLGMSSIGSIQAEE</sequence>
<evidence type="ECO:0008006" key="4">
    <source>
        <dbReference type="Google" id="ProtNLM"/>
    </source>
</evidence>
<keyword evidence="1" id="KW-0732">Signal</keyword>
<organism evidence="2 3">
    <name type="scientific">Cylindrotheca closterium</name>
    <dbReference type="NCBI Taxonomy" id="2856"/>
    <lineage>
        <taxon>Eukaryota</taxon>
        <taxon>Sar</taxon>
        <taxon>Stramenopiles</taxon>
        <taxon>Ochrophyta</taxon>
        <taxon>Bacillariophyta</taxon>
        <taxon>Bacillariophyceae</taxon>
        <taxon>Bacillariophycidae</taxon>
        <taxon>Bacillariales</taxon>
        <taxon>Bacillariaceae</taxon>
        <taxon>Cylindrotheca</taxon>
    </lineage>
</organism>
<comment type="caution">
    <text evidence="2">The sequence shown here is derived from an EMBL/GenBank/DDBJ whole genome shotgun (WGS) entry which is preliminary data.</text>
</comment>
<evidence type="ECO:0000256" key="1">
    <source>
        <dbReference type="SAM" id="SignalP"/>
    </source>
</evidence>